<dbReference type="Proteomes" id="UP000535501">
    <property type="component" value="Unassembled WGS sequence"/>
</dbReference>
<evidence type="ECO:0000256" key="1">
    <source>
        <dbReference type="ARBA" id="ARBA00008791"/>
    </source>
</evidence>
<dbReference type="Pfam" id="PF00582">
    <property type="entry name" value="Usp"/>
    <property type="match status" value="1"/>
</dbReference>
<name>A0A7W9YYW1_9HYPH</name>
<evidence type="ECO:0000313" key="3">
    <source>
        <dbReference type="EMBL" id="MBB6180953.1"/>
    </source>
</evidence>
<reference evidence="3 4" key="1">
    <citation type="submission" date="2020-08" db="EMBL/GenBank/DDBJ databases">
        <title>Genomic Encyclopedia of Type Strains, Phase IV (KMG-IV): sequencing the most valuable type-strain genomes for metagenomic binning, comparative biology and taxonomic classification.</title>
        <authorList>
            <person name="Goeker M."/>
        </authorList>
    </citation>
    <scope>NUCLEOTIDE SEQUENCE [LARGE SCALE GENOMIC DNA]</scope>
    <source>
        <strain evidence="3 4">DSM 102134</strain>
    </source>
</reference>
<evidence type="ECO:0000313" key="4">
    <source>
        <dbReference type="Proteomes" id="UP000535501"/>
    </source>
</evidence>
<accession>A0A7W9YYW1</accession>
<comment type="caution">
    <text evidence="3">The sequence shown here is derived from an EMBL/GenBank/DDBJ whole genome shotgun (WGS) entry which is preliminary data.</text>
</comment>
<proteinExistence type="inferred from homology"/>
<protein>
    <submittedName>
        <fullName evidence="3">Nucleotide-binding universal stress UspA family protein</fullName>
    </submittedName>
</protein>
<dbReference type="Gene3D" id="3.40.50.12370">
    <property type="match status" value="1"/>
</dbReference>
<evidence type="ECO:0000259" key="2">
    <source>
        <dbReference type="Pfam" id="PF00582"/>
    </source>
</evidence>
<organism evidence="3 4">
    <name type="scientific">Pseudorhizobium flavum</name>
    <dbReference type="NCBI Taxonomy" id="1335061"/>
    <lineage>
        <taxon>Bacteria</taxon>
        <taxon>Pseudomonadati</taxon>
        <taxon>Pseudomonadota</taxon>
        <taxon>Alphaproteobacteria</taxon>
        <taxon>Hyphomicrobiales</taxon>
        <taxon>Rhizobiaceae</taxon>
        <taxon>Rhizobium/Agrobacterium group</taxon>
        <taxon>Pseudorhizobium</taxon>
    </lineage>
</organism>
<dbReference type="PANTHER" id="PTHR46268:SF15">
    <property type="entry name" value="UNIVERSAL STRESS PROTEIN HP_0031"/>
    <property type="match status" value="1"/>
</dbReference>
<dbReference type="EMBL" id="JACHEJ010000007">
    <property type="protein sequence ID" value="MBB6180953.1"/>
    <property type="molecule type" value="Genomic_DNA"/>
</dbReference>
<keyword evidence="4" id="KW-1185">Reference proteome</keyword>
<dbReference type="PANTHER" id="PTHR46268">
    <property type="entry name" value="STRESS RESPONSE PROTEIN NHAX"/>
    <property type="match status" value="1"/>
</dbReference>
<dbReference type="PRINTS" id="PR01438">
    <property type="entry name" value="UNVRSLSTRESS"/>
</dbReference>
<comment type="similarity">
    <text evidence="1">Belongs to the universal stress protein A family.</text>
</comment>
<sequence length="279" mass="29590">MTRARLAYMPLITYPDIAPDDSVSAAVAVAVALGLELHAKTFSVEIPRASSALGGVLLDLPGMIRTTEENSVVQCRRLEDLVRRKAGTAVKAECTTRKLATGLTLDAAAIQARYYDLSLLPWAKDKLTIQDLAQAVVFGSGRPAILVPPSAIPEKINHVAIAWDGTRVAARALADAMPLLADDARVTVLTIQDEKQLERGDIASALASSLQLRGLDAQAKSVLLNGRPIAEALQASAAEAGADLLVMGGFGHSRIRDFILGGATKGVFRDLRMPVLLSH</sequence>
<dbReference type="SUPFAM" id="SSF52402">
    <property type="entry name" value="Adenine nucleotide alpha hydrolases-like"/>
    <property type="match status" value="1"/>
</dbReference>
<dbReference type="RefSeq" id="WP_077547683.1">
    <property type="nucleotide sequence ID" value="NZ_JACHEJ010000007.1"/>
</dbReference>
<dbReference type="AlphaFoldDB" id="A0A7W9YYW1"/>
<gene>
    <name evidence="3" type="ORF">HNQ75_002936</name>
</gene>
<dbReference type="CDD" id="cd00293">
    <property type="entry name" value="USP-like"/>
    <property type="match status" value="1"/>
</dbReference>
<dbReference type="InterPro" id="IPR006016">
    <property type="entry name" value="UspA"/>
</dbReference>
<feature type="domain" description="UspA" evidence="2">
    <location>
        <begin position="157"/>
        <end position="277"/>
    </location>
</feature>
<dbReference type="InterPro" id="IPR006015">
    <property type="entry name" value="Universal_stress_UspA"/>
</dbReference>